<accession>A0ABQ5SHV2</accession>
<feature type="chain" id="PRO_5045905672" description="EamA domain-containing protein" evidence="2">
    <location>
        <begin position="18"/>
        <end position="412"/>
    </location>
</feature>
<dbReference type="EMBL" id="BSDZ01000080">
    <property type="protein sequence ID" value="GLI68989.1"/>
    <property type="molecule type" value="Genomic_DNA"/>
</dbReference>
<proteinExistence type="predicted"/>
<feature type="transmembrane region" description="Helical" evidence="1">
    <location>
        <begin position="384"/>
        <end position="400"/>
    </location>
</feature>
<feature type="signal peptide" evidence="2">
    <location>
        <begin position="1"/>
        <end position="17"/>
    </location>
</feature>
<evidence type="ECO:0000256" key="1">
    <source>
        <dbReference type="SAM" id="Phobius"/>
    </source>
</evidence>
<organism evidence="3 4">
    <name type="scientific">Volvox africanus</name>
    <dbReference type="NCBI Taxonomy" id="51714"/>
    <lineage>
        <taxon>Eukaryota</taxon>
        <taxon>Viridiplantae</taxon>
        <taxon>Chlorophyta</taxon>
        <taxon>core chlorophytes</taxon>
        <taxon>Chlorophyceae</taxon>
        <taxon>CS clade</taxon>
        <taxon>Chlamydomonadales</taxon>
        <taxon>Volvocaceae</taxon>
        <taxon>Volvox</taxon>
    </lineage>
</organism>
<gene>
    <name evidence="3" type="ORF">VaNZ11_013525</name>
</gene>
<feature type="transmembrane region" description="Helical" evidence="1">
    <location>
        <begin position="354"/>
        <end position="377"/>
    </location>
</feature>
<dbReference type="Gene3D" id="1.10.3730.20">
    <property type="match status" value="1"/>
</dbReference>
<keyword evidence="1" id="KW-0812">Transmembrane</keyword>
<dbReference type="SUPFAM" id="SSF103481">
    <property type="entry name" value="Multidrug resistance efflux transporter EmrE"/>
    <property type="match status" value="1"/>
</dbReference>
<evidence type="ECO:0000313" key="3">
    <source>
        <dbReference type="EMBL" id="GLI68989.1"/>
    </source>
</evidence>
<feature type="transmembrane region" description="Helical" evidence="1">
    <location>
        <begin position="296"/>
        <end position="317"/>
    </location>
</feature>
<keyword evidence="1" id="KW-0472">Membrane</keyword>
<evidence type="ECO:0000313" key="4">
    <source>
        <dbReference type="Proteomes" id="UP001165090"/>
    </source>
</evidence>
<dbReference type="InterPro" id="IPR037185">
    <property type="entry name" value="EmrE-like"/>
</dbReference>
<protein>
    <recommendedName>
        <fullName evidence="5">EamA domain-containing protein</fullName>
    </recommendedName>
</protein>
<feature type="transmembrane region" description="Helical" evidence="1">
    <location>
        <begin position="329"/>
        <end position="348"/>
    </location>
</feature>
<keyword evidence="1" id="KW-1133">Transmembrane helix</keyword>
<feature type="transmembrane region" description="Helical" evidence="1">
    <location>
        <begin position="67"/>
        <end position="87"/>
    </location>
</feature>
<feature type="transmembrane region" description="Helical" evidence="1">
    <location>
        <begin position="99"/>
        <end position="118"/>
    </location>
</feature>
<dbReference type="Proteomes" id="UP001165090">
    <property type="component" value="Unassembled WGS sequence"/>
</dbReference>
<evidence type="ECO:0008006" key="5">
    <source>
        <dbReference type="Google" id="ProtNLM"/>
    </source>
</evidence>
<name>A0ABQ5SHV2_9CHLO</name>
<feature type="transmembrane region" description="Helical" evidence="1">
    <location>
        <begin position="267"/>
        <end position="284"/>
    </location>
</feature>
<comment type="caution">
    <text evidence="3">The sequence shown here is derived from an EMBL/GenBank/DDBJ whole genome shotgun (WGS) entry which is preliminary data.</text>
</comment>
<keyword evidence="2" id="KW-0732">Signal</keyword>
<reference evidence="3 4" key="1">
    <citation type="journal article" date="2023" name="IScience">
        <title>Expanded male sex-determining region conserved during the evolution of homothallism in the green alga Volvox.</title>
        <authorList>
            <person name="Yamamoto K."/>
            <person name="Matsuzaki R."/>
            <person name="Mahakham W."/>
            <person name="Heman W."/>
            <person name="Sekimoto H."/>
            <person name="Kawachi M."/>
            <person name="Minakuchi Y."/>
            <person name="Toyoda A."/>
            <person name="Nozaki H."/>
        </authorList>
    </citation>
    <scope>NUCLEOTIDE SEQUENCE [LARGE SCALE GENOMIC DNA]</scope>
    <source>
        <strain evidence="3 4">NIES-4468</strain>
    </source>
</reference>
<keyword evidence="4" id="KW-1185">Reference proteome</keyword>
<sequence>MILTGVALAACAALTHTAIDSTRKYAASVVGIPPDGLVAIPALLDMVISCAGVALSGRWRGTIKHPALFATATISSSLLLLVSRYMYQRAIQVSPLSLTIPYLAFTPAILIATAYVFLGELPSPSGLLGVCVVAMGGYLLNAKAGGGGSGAGGAAVGGGGKASAVASPACSTVSSLTAADGLGTVQVAATALPLGPTGSSVSAAAAAGLLLQRSASCTVIGDVETGGGGKRGIKGLQPQHHRRIPSASELLLLRQQQLMVSWQQEPGTLLMIGVAIIWSVTASLDKLGVLTGPTIWVYFAAQRLVIGLASLVYILAVSPRLLNLLRENFLLMLFISTLELASVILFLLAVRHLLVSYVVAIKRCNVFFSVVLGALIFRESIGSRLPYVFLMMLGMTVIVLEPGGRSFVQSHT</sequence>
<evidence type="ECO:0000256" key="2">
    <source>
        <dbReference type="SAM" id="SignalP"/>
    </source>
</evidence>